<keyword evidence="2" id="KW-0833">Ubl conjugation pathway</keyword>
<evidence type="ECO:0000313" key="5">
    <source>
        <dbReference type="Proteomes" id="UP000013827"/>
    </source>
</evidence>
<dbReference type="SMART" id="SM00212">
    <property type="entry name" value="UBCc"/>
    <property type="match status" value="1"/>
</dbReference>
<dbReference type="PROSITE" id="PS50127">
    <property type="entry name" value="UBC_2"/>
    <property type="match status" value="1"/>
</dbReference>
<keyword evidence="5" id="KW-1185">Reference proteome</keyword>
<dbReference type="PANTHER" id="PTHR46116">
    <property type="entry name" value="(E3-INDEPENDENT) E2 UBIQUITIN-CONJUGATING ENZYME"/>
    <property type="match status" value="1"/>
</dbReference>
<sequence length="146" mass="15944">VTMSSTVWCRVHESQMHLWRAMISGPEGTPYEGGLFIFDILCPNDYPNTAPKVNLRTTGAGSVRFNPNLYNCGKACLSPPDDAPSLVCLSLLGTWQGDAGESWHAKTSTLLQVLMSVQALILVPDPFFNEPGYERIRGTPQGDSQS</sequence>
<evidence type="ECO:0000313" key="4">
    <source>
        <dbReference type="EnsemblProtists" id="EOD17738"/>
    </source>
</evidence>
<dbReference type="InterPro" id="IPR016135">
    <property type="entry name" value="UBQ-conjugating_enzyme/RWD"/>
</dbReference>
<keyword evidence="1" id="KW-0808">Transferase</keyword>
<dbReference type="PaxDb" id="2903-EOD17738"/>
<dbReference type="HOGENOM" id="CLU_025097_4_1_1"/>
<dbReference type="RefSeq" id="XP_005770167.1">
    <property type="nucleotide sequence ID" value="XM_005770110.1"/>
</dbReference>
<dbReference type="Pfam" id="PF00179">
    <property type="entry name" value="UQ_con"/>
    <property type="match status" value="1"/>
</dbReference>
<dbReference type="KEGG" id="ehx:EMIHUDRAFT_57763"/>
<dbReference type="AlphaFoldDB" id="A0A0D3J2K3"/>
<name>A0A0D3J2K3_EMIH1</name>
<dbReference type="GeneID" id="17263946"/>
<dbReference type="Proteomes" id="UP000013827">
    <property type="component" value="Unassembled WGS sequence"/>
</dbReference>
<evidence type="ECO:0000256" key="2">
    <source>
        <dbReference type="ARBA" id="ARBA00022786"/>
    </source>
</evidence>
<evidence type="ECO:0000256" key="1">
    <source>
        <dbReference type="ARBA" id="ARBA00022679"/>
    </source>
</evidence>
<reference evidence="4" key="2">
    <citation type="submission" date="2024-10" db="UniProtKB">
        <authorList>
            <consortium name="EnsemblProtists"/>
        </authorList>
    </citation>
    <scope>IDENTIFICATION</scope>
</reference>
<dbReference type="Gene3D" id="3.10.110.10">
    <property type="entry name" value="Ubiquitin Conjugating Enzyme"/>
    <property type="match status" value="1"/>
</dbReference>
<reference evidence="5" key="1">
    <citation type="journal article" date="2013" name="Nature">
        <title>Pan genome of the phytoplankton Emiliania underpins its global distribution.</title>
        <authorList>
            <person name="Read B.A."/>
            <person name="Kegel J."/>
            <person name="Klute M.J."/>
            <person name="Kuo A."/>
            <person name="Lefebvre S.C."/>
            <person name="Maumus F."/>
            <person name="Mayer C."/>
            <person name="Miller J."/>
            <person name="Monier A."/>
            <person name="Salamov A."/>
            <person name="Young J."/>
            <person name="Aguilar M."/>
            <person name="Claverie J.M."/>
            <person name="Frickenhaus S."/>
            <person name="Gonzalez K."/>
            <person name="Herman E.K."/>
            <person name="Lin Y.C."/>
            <person name="Napier J."/>
            <person name="Ogata H."/>
            <person name="Sarno A.F."/>
            <person name="Shmutz J."/>
            <person name="Schroeder D."/>
            <person name="de Vargas C."/>
            <person name="Verret F."/>
            <person name="von Dassow P."/>
            <person name="Valentin K."/>
            <person name="Van de Peer Y."/>
            <person name="Wheeler G."/>
            <person name="Dacks J.B."/>
            <person name="Delwiche C.F."/>
            <person name="Dyhrman S.T."/>
            <person name="Glockner G."/>
            <person name="John U."/>
            <person name="Richards T."/>
            <person name="Worden A.Z."/>
            <person name="Zhang X."/>
            <person name="Grigoriev I.V."/>
            <person name="Allen A.E."/>
            <person name="Bidle K."/>
            <person name="Borodovsky M."/>
            <person name="Bowler C."/>
            <person name="Brownlee C."/>
            <person name="Cock J.M."/>
            <person name="Elias M."/>
            <person name="Gladyshev V.N."/>
            <person name="Groth M."/>
            <person name="Guda C."/>
            <person name="Hadaegh A."/>
            <person name="Iglesias-Rodriguez M.D."/>
            <person name="Jenkins J."/>
            <person name="Jones B.M."/>
            <person name="Lawson T."/>
            <person name="Leese F."/>
            <person name="Lindquist E."/>
            <person name="Lobanov A."/>
            <person name="Lomsadze A."/>
            <person name="Malik S.B."/>
            <person name="Marsh M.E."/>
            <person name="Mackinder L."/>
            <person name="Mock T."/>
            <person name="Mueller-Roeber B."/>
            <person name="Pagarete A."/>
            <person name="Parker M."/>
            <person name="Probert I."/>
            <person name="Quesneville H."/>
            <person name="Raines C."/>
            <person name="Rensing S.A."/>
            <person name="Riano-Pachon D.M."/>
            <person name="Richier S."/>
            <person name="Rokitta S."/>
            <person name="Shiraiwa Y."/>
            <person name="Soanes D.M."/>
            <person name="van der Giezen M."/>
            <person name="Wahlund T.M."/>
            <person name="Williams B."/>
            <person name="Wilson W."/>
            <person name="Wolfe G."/>
            <person name="Wurch L.L."/>
        </authorList>
    </citation>
    <scope>NUCLEOTIDE SEQUENCE</scope>
</reference>
<protein>
    <recommendedName>
        <fullName evidence="3">UBC core domain-containing protein</fullName>
    </recommendedName>
</protein>
<dbReference type="eggNOG" id="KOG0895">
    <property type="taxonomic scope" value="Eukaryota"/>
</dbReference>
<evidence type="ECO:0000259" key="3">
    <source>
        <dbReference type="PROSITE" id="PS50127"/>
    </source>
</evidence>
<proteinExistence type="predicted"/>
<dbReference type="EnsemblProtists" id="EOD17738">
    <property type="protein sequence ID" value="EOD17738"/>
    <property type="gene ID" value="EMIHUDRAFT_57763"/>
</dbReference>
<organism evidence="4 5">
    <name type="scientific">Emiliania huxleyi (strain CCMP1516)</name>
    <dbReference type="NCBI Taxonomy" id="280463"/>
    <lineage>
        <taxon>Eukaryota</taxon>
        <taxon>Haptista</taxon>
        <taxon>Haptophyta</taxon>
        <taxon>Prymnesiophyceae</taxon>
        <taxon>Isochrysidales</taxon>
        <taxon>Noelaerhabdaceae</taxon>
        <taxon>Emiliania</taxon>
    </lineage>
</organism>
<dbReference type="STRING" id="2903.R1C585"/>
<dbReference type="GO" id="GO:0016740">
    <property type="term" value="F:transferase activity"/>
    <property type="evidence" value="ECO:0007669"/>
    <property type="project" value="UniProtKB-KW"/>
</dbReference>
<accession>A0A0D3J2K3</accession>
<dbReference type="InterPro" id="IPR000608">
    <property type="entry name" value="UBC"/>
</dbReference>
<dbReference type="OMA" id="AMIFCDH"/>
<dbReference type="SUPFAM" id="SSF54495">
    <property type="entry name" value="UBC-like"/>
    <property type="match status" value="1"/>
</dbReference>
<feature type="domain" description="UBC core" evidence="3">
    <location>
        <begin position="1"/>
        <end position="146"/>
    </location>
</feature>